<evidence type="ECO:0000256" key="7">
    <source>
        <dbReference type="ARBA" id="ARBA00023157"/>
    </source>
</evidence>
<organism evidence="12 13">
    <name type="scientific">Actinomadura napierensis</name>
    <dbReference type="NCBI Taxonomy" id="267854"/>
    <lineage>
        <taxon>Bacteria</taxon>
        <taxon>Bacillati</taxon>
        <taxon>Actinomycetota</taxon>
        <taxon>Actinomycetes</taxon>
        <taxon>Streptosporangiales</taxon>
        <taxon>Thermomonosporaceae</taxon>
        <taxon>Actinomadura</taxon>
    </lineage>
</organism>
<keyword evidence="3" id="KW-0001">2Fe-2S</keyword>
<comment type="caution">
    <text evidence="12">The sequence shown here is derived from an EMBL/GenBank/DDBJ whole genome shotgun (WGS) entry which is preliminary data.</text>
</comment>
<keyword evidence="6" id="KW-0411">Iron-sulfur</keyword>
<dbReference type="CDD" id="cd03467">
    <property type="entry name" value="Rieske"/>
    <property type="match status" value="1"/>
</dbReference>
<evidence type="ECO:0000256" key="3">
    <source>
        <dbReference type="ARBA" id="ARBA00022714"/>
    </source>
</evidence>
<evidence type="ECO:0000256" key="10">
    <source>
        <dbReference type="SAM" id="MobiDB-lite"/>
    </source>
</evidence>
<dbReference type="Proteomes" id="UP001501020">
    <property type="component" value="Unassembled WGS sequence"/>
</dbReference>
<dbReference type="SUPFAM" id="SSF50022">
    <property type="entry name" value="ISP domain"/>
    <property type="match status" value="1"/>
</dbReference>
<proteinExistence type="predicted"/>
<dbReference type="PANTHER" id="PTHR10134">
    <property type="entry name" value="CYTOCHROME B-C1 COMPLEX SUBUNIT RIESKE, MITOCHONDRIAL"/>
    <property type="match status" value="1"/>
</dbReference>
<evidence type="ECO:0000256" key="5">
    <source>
        <dbReference type="ARBA" id="ARBA00023004"/>
    </source>
</evidence>
<keyword evidence="13" id="KW-1185">Reference proteome</keyword>
<keyword evidence="5" id="KW-0408">Iron</keyword>
<reference evidence="12 13" key="1">
    <citation type="journal article" date="2019" name="Int. J. Syst. Evol. Microbiol.">
        <title>The Global Catalogue of Microorganisms (GCM) 10K type strain sequencing project: providing services to taxonomists for standard genome sequencing and annotation.</title>
        <authorList>
            <consortium name="The Broad Institute Genomics Platform"/>
            <consortium name="The Broad Institute Genome Sequencing Center for Infectious Disease"/>
            <person name="Wu L."/>
            <person name="Ma J."/>
        </authorList>
    </citation>
    <scope>NUCLEOTIDE SEQUENCE [LARGE SCALE GENOMIC DNA]</scope>
    <source>
        <strain evidence="12 13">JCM 13850</strain>
    </source>
</reference>
<dbReference type="Gene3D" id="2.102.10.10">
    <property type="entry name" value="Rieske [2Fe-2S] iron-sulphur domain"/>
    <property type="match status" value="1"/>
</dbReference>
<gene>
    <name evidence="12" type="ORF">GCM10009727_70730</name>
</gene>
<dbReference type="InterPro" id="IPR017941">
    <property type="entry name" value="Rieske_2Fe-2S"/>
</dbReference>
<dbReference type="PRINTS" id="PR00162">
    <property type="entry name" value="RIESKE"/>
</dbReference>
<dbReference type="InterPro" id="IPR005805">
    <property type="entry name" value="Rieske_Fe-S_prot_C"/>
</dbReference>
<evidence type="ECO:0000313" key="12">
    <source>
        <dbReference type="EMBL" id="GAA2159171.1"/>
    </source>
</evidence>
<feature type="compositionally biased region" description="Pro residues" evidence="10">
    <location>
        <begin position="34"/>
        <end position="44"/>
    </location>
</feature>
<dbReference type="InterPro" id="IPR036922">
    <property type="entry name" value="Rieske_2Fe-2S_sf"/>
</dbReference>
<evidence type="ECO:0000259" key="11">
    <source>
        <dbReference type="PROSITE" id="PS51296"/>
    </source>
</evidence>
<dbReference type="InterPro" id="IPR014349">
    <property type="entry name" value="Rieske_Fe-S_prot"/>
</dbReference>
<protein>
    <recommendedName>
        <fullName evidence="2">Cytochrome bc1 complex Rieske iron-sulfur subunit</fullName>
    </recommendedName>
    <alternativeName>
        <fullName evidence="8">Cytochrome bc1 reductase complex subunit QcrA</fullName>
    </alternativeName>
</protein>
<feature type="region of interest" description="Disordered" evidence="10">
    <location>
        <begin position="1"/>
        <end position="61"/>
    </location>
</feature>
<sequence>MTQGSSGTEFSEGRRRCHRSPRRGRTRPSTRPGSPRPARPPPAAPGGDAAPRGGTDGTRRGLLIGAGLAGVAGLAAACGGSSDDGGSGDGGGGDGGGGGGGGAGAVLASAGDIPVGGGKVFESEKVVVTQPAQGEFKAFSATCTHRGCTVGSVSGGTINCPCHGSKFKISDGSVAHPPADKPLAEKKISVQGGKISLV</sequence>
<keyword evidence="7" id="KW-1015">Disulfide bond</keyword>
<name>A0ABN3AC96_9ACTN</name>
<accession>A0ABN3AC96</accession>
<evidence type="ECO:0000256" key="8">
    <source>
        <dbReference type="ARBA" id="ARBA00029586"/>
    </source>
</evidence>
<evidence type="ECO:0000256" key="2">
    <source>
        <dbReference type="ARBA" id="ARBA00015816"/>
    </source>
</evidence>
<evidence type="ECO:0000256" key="9">
    <source>
        <dbReference type="ARBA" id="ARBA00034078"/>
    </source>
</evidence>
<dbReference type="Pfam" id="PF00355">
    <property type="entry name" value="Rieske"/>
    <property type="match status" value="1"/>
</dbReference>
<feature type="compositionally biased region" description="Basic residues" evidence="10">
    <location>
        <begin position="15"/>
        <end position="28"/>
    </location>
</feature>
<evidence type="ECO:0000313" key="13">
    <source>
        <dbReference type="Proteomes" id="UP001501020"/>
    </source>
</evidence>
<comment type="function">
    <text evidence="1">Iron-sulfur subunit of the cytochrome bc1 complex, an essential component of the respiratory electron transport chain required for ATP synthesis. The bc1 complex catalyzes the oxidation of menaquinol and the reduction of cytochrome c in the respiratory chain. The bc1 complex operates through a Q-cycle mechanism that couples electron transfer to generation of the proton gradient that drives ATP synthesis.</text>
</comment>
<evidence type="ECO:0000256" key="1">
    <source>
        <dbReference type="ARBA" id="ARBA00002494"/>
    </source>
</evidence>
<dbReference type="EMBL" id="BAAAMR010000084">
    <property type="protein sequence ID" value="GAA2159171.1"/>
    <property type="molecule type" value="Genomic_DNA"/>
</dbReference>
<comment type="cofactor">
    <cofactor evidence="9">
        <name>[2Fe-2S] cluster</name>
        <dbReference type="ChEBI" id="CHEBI:190135"/>
    </cofactor>
</comment>
<dbReference type="PROSITE" id="PS51296">
    <property type="entry name" value="RIESKE"/>
    <property type="match status" value="1"/>
</dbReference>
<feature type="domain" description="Rieske" evidence="11">
    <location>
        <begin position="105"/>
        <end position="197"/>
    </location>
</feature>
<keyword evidence="4" id="KW-0479">Metal-binding</keyword>
<evidence type="ECO:0000256" key="6">
    <source>
        <dbReference type="ARBA" id="ARBA00023014"/>
    </source>
</evidence>
<evidence type="ECO:0000256" key="4">
    <source>
        <dbReference type="ARBA" id="ARBA00022723"/>
    </source>
</evidence>